<dbReference type="InterPro" id="IPR029026">
    <property type="entry name" value="tRNA_m1G_MTases_N"/>
</dbReference>
<evidence type="ECO:0000256" key="9">
    <source>
        <dbReference type="ARBA" id="ARBA00034881"/>
    </source>
</evidence>
<dbReference type="Gene3D" id="3.40.1280.10">
    <property type="match status" value="1"/>
</dbReference>
<comment type="similarity">
    <text evidence="2">Belongs to the class IV-like SAM-binding methyltransferase superfamily. RNA methyltransferase TrmH family.</text>
</comment>
<dbReference type="EMBL" id="JALJOU010000007">
    <property type="protein sequence ID" value="KAK9842489.1"/>
    <property type="molecule type" value="Genomic_DNA"/>
</dbReference>
<dbReference type="PANTHER" id="PTHR46103">
    <property type="entry name" value="RRNA METHYLTRANSFERASE 1, MITOCHONDRIAL"/>
    <property type="match status" value="1"/>
</dbReference>
<name>A0AAW1S8A5_9CHLO</name>
<evidence type="ECO:0000256" key="7">
    <source>
        <dbReference type="ARBA" id="ARBA00022946"/>
    </source>
</evidence>
<keyword evidence="8" id="KW-0496">Mitochondrion</keyword>
<feature type="region of interest" description="Disordered" evidence="10">
    <location>
        <begin position="40"/>
        <end position="90"/>
    </location>
</feature>
<evidence type="ECO:0000259" key="11">
    <source>
        <dbReference type="SMART" id="SM00967"/>
    </source>
</evidence>
<protein>
    <recommendedName>
        <fullName evidence="9">rRNA methyltransferase 1, mitochondrial</fullName>
    </recommendedName>
</protein>
<evidence type="ECO:0000256" key="1">
    <source>
        <dbReference type="ARBA" id="ARBA00004173"/>
    </source>
</evidence>
<keyword evidence="7" id="KW-0809">Transit peptide</keyword>
<accession>A0AAW1S8A5</accession>
<dbReference type="SMART" id="SM00967">
    <property type="entry name" value="SpoU_sub_bind"/>
    <property type="match status" value="1"/>
</dbReference>
<evidence type="ECO:0000256" key="3">
    <source>
        <dbReference type="ARBA" id="ARBA00022552"/>
    </source>
</evidence>
<keyword evidence="13" id="KW-1185">Reference proteome</keyword>
<reference evidence="12 13" key="1">
    <citation type="journal article" date="2024" name="Nat. Commun.">
        <title>Phylogenomics reveals the evolutionary origins of lichenization in chlorophyte algae.</title>
        <authorList>
            <person name="Puginier C."/>
            <person name="Libourel C."/>
            <person name="Otte J."/>
            <person name="Skaloud P."/>
            <person name="Haon M."/>
            <person name="Grisel S."/>
            <person name="Petersen M."/>
            <person name="Berrin J.G."/>
            <person name="Delaux P.M."/>
            <person name="Dal Grande F."/>
            <person name="Keller J."/>
        </authorList>
    </citation>
    <scope>NUCLEOTIDE SEQUENCE [LARGE SCALE GENOMIC DNA]</scope>
    <source>
        <strain evidence="12 13">SAG 245.80</strain>
    </source>
</reference>
<evidence type="ECO:0000256" key="5">
    <source>
        <dbReference type="ARBA" id="ARBA00022679"/>
    </source>
</evidence>
<dbReference type="CDD" id="cd18105">
    <property type="entry name" value="SpoU-like_MRM1"/>
    <property type="match status" value="1"/>
</dbReference>
<keyword evidence="6" id="KW-0949">S-adenosyl-L-methionine</keyword>
<feature type="domain" description="RNA 2-O ribose methyltransferase substrate binding" evidence="11">
    <location>
        <begin position="101"/>
        <end position="183"/>
    </location>
</feature>
<dbReference type="Proteomes" id="UP001445335">
    <property type="component" value="Unassembled WGS sequence"/>
</dbReference>
<keyword evidence="4" id="KW-0489">Methyltransferase</keyword>
<evidence type="ECO:0000256" key="8">
    <source>
        <dbReference type="ARBA" id="ARBA00023128"/>
    </source>
</evidence>
<dbReference type="SUPFAM" id="SSF55315">
    <property type="entry name" value="L30e-like"/>
    <property type="match status" value="1"/>
</dbReference>
<evidence type="ECO:0000313" key="13">
    <source>
        <dbReference type="Proteomes" id="UP001445335"/>
    </source>
</evidence>
<dbReference type="GO" id="GO:0016435">
    <property type="term" value="F:rRNA (guanine) methyltransferase activity"/>
    <property type="evidence" value="ECO:0007669"/>
    <property type="project" value="TreeGrafter"/>
</dbReference>
<comment type="subcellular location">
    <subcellularLocation>
        <location evidence="1">Mitochondrion</location>
    </subcellularLocation>
</comment>
<evidence type="ECO:0000256" key="10">
    <source>
        <dbReference type="SAM" id="MobiDB-lite"/>
    </source>
</evidence>
<dbReference type="InterPro" id="IPR013123">
    <property type="entry name" value="SpoU_subst-bd"/>
</dbReference>
<organism evidence="12 13">
    <name type="scientific">Elliptochloris bilobata</name>
    <dbReference type="NCBI Taxonomy" id="381761"/>
    <lineage>
        <taxon>Eukaryota</taxon>
        <taxon>Viridiplantae</taxon>
        <taxon>Chlorophyta</taxon>
        <taxon>core chlorophytes</taxon>
        <taxon>Trebouxiophyceae</taxon>
        <taxon>Trebouxiophyceae incertae sedis</taxon>
        <taxon>Elliptochloris clade</taxon>
        <taxon>Elliptochloris</taxon>
    </lineage>
</organism>
<comment type="caution">
    <text evidence="12">The sequence shown here is derived from an EMBL/GenBank/DDBJ whole genome shotgun (WGS) entry which is preliminary data.</text>
</comment>
<dbReference type="SUPFAM" id="SSF75217">
    <property type="entry name" value="alpha/beta knot"/>
    <property type="match status" value="1"/>
</dbReference>
<keyword evidence="5" id="KW-0808">Transferase</keyword>
<dbReference type="InterPro" id="IPR029064">
    <property type="entry name" value="Ribosomal_eL30-like_sf"/>
</dbReference>
<evidence type="ECO:0000256" key="2">
    <source>
        <dbReference type="ARBA" id="ARBA00007228"/>
    </source>
</evidence>
<keyword evidence="3" id="KW-0698">rRNA processing</keyword>
<dbReference type="GO" id="GO:0003723">
    <property type="term" value="F:RNA binding"/>
    <property type="evidence" value="ECO:0007669"/>
    <property type="project" value="InterPro"/>
</dbReference>
<gene>
    <name evidence="12" type="ORF">WJX81_002376</name>
</gene>
<sequence>MLVSGQLRICCLLRLARKQGFPSLWQQAAPQRAFKTLRERGAARWREGSGGDAVRSGRGGRYDSHPGQREQGRERGGNGRPMAGNGGGGAGRLFEELRGEALYGVNPVLGALKAGRRKVHVLYVQDGLETGKRKDGGAVARAVVAAKAAGGRVEAADKHDLNLLVDHRPHQGLVLDCSPLEWSTMNIFPEAPAALRAAPAGALPVWLALDEIGDPQNLGAALRVAYFLGVTGVLCCGKHSAPLSPAVSKASAGAMERMDVFSCASMPRSLTQAASRGWHVIGAGSEPSAVDCRGFKLSRPAVLVVGSEGRGLRPVCRRICEDVLRIAPAPWASGAEREVPEGVDSLNVSVATGILLHHLLAGDCAA</sequence>
<evidence type="ECO:0000256" key="4">
    <source>
        <dbReference type="ARBA" id="ARBA00022603"/>
    </source>
</evidence>
<proteinExistence type="inferred from homology"/>
<dbReference type="PANTHER" id="PTHR46103:SF1">
    <property type="entry name" value="RRNA METHYLTRANSFERASE 1, MITOCHONDRIAL"/>
    <property type="match status" value="1"/>
</dbReference>
<feature type="compositionally biased region" description="Basic and acidic residues" evidence="10">
    <location>
        <begin position="60"/>
        <end position="77"/>
    </location>
</feature>
<dbReference type="InterPro" id="IPR047261">
    <property type="entry name" value="MRM1_MeTrfase_dom"/>
</dbReference>
<dbReference type="Gene3D" id="3.30.1330.30">
    <property type="match status" value="1"/>
</dbReference>
<evidence type="ECO:0000313" key="12">
    <source>
        <dbReference type="EMBL" id="KAK9842489.1"/>
    </source>
</evidence>
<feature type="compositionally biased region" description="Basic and acidic residues" evidence="10">
    <location>
        <begin position="40"/>
        <end position="49"/>
    </location>
</feature>
<dbReference type="InterPro" id="IPR029028">
    <property type="entry name" value="Alpha/beta_knot_MTases"/>
</dbReference>
<dbReference type="GO" id="GO:0005739">
    <property type="term" value="C:mitochondrion"/>
    <property type="evidence" value="ECO:0007669"/>
    <property type="project" value="UniProtKB-SubCell"/>
</dbReference>
<dbReference type="Pfam" id="PF08032">
    <property type="entry name" value="SpoU_sub_bind"/>
    <property type="match status" value="1"/>
</dbReference>
<dbReference type="Pfam" id="PF00588">
    <property type="entry name" value="SpoU_methylase"/>
    <property type="match status" value="1"/>
</dbReference>
<dbReference type="AlphaFoldDB" id="A0AAW1S8A5"/>
<evidence type="ECO:0000256" key="6">
    <source>
        <dbReference type="ARBA" id="ARBA00022691"/>
    </source>
</evidence>
<dbReference type="InterPro" id="IPR047182">
    <property type="entry name" value="MRM1"/>
</dbReference>
<dbReference type="InterPro" id="IPR001537">
    <property type="entry name" value="SpoU_MeTrfase"/>
</dbReference>